<dbReference type="Gene3D" id="3.40.1660.10">
    <property type="entry name" value="EreA-like (biosynthetic domain)"/>
    <property type="match status" value="2"/>
</dbReference>
<protein>
    <submittedName>
        <fullName evidence="2">Erythromycin esterase family protein</fullName>
    </submittedName>
</protein>
<reference evidence="2 3" key="1">
    <citation type="submission" date="2020-05" db="EMBL/GenBank/DDBJ databases">
        <title>Whole genome sequencing and identification of novel metabolites from Paenibacillus alvei strain JR949.</title>
        <authorList>
            <person name="Rajendhran J."/>
            <person name="Sree Pranav P."/>
            <person name="Mahalakshmi B."/>
            <person name="Karthikeyan R."/>
        </authorList>
    </citation>
    <scope>NUCLEOTIDE SEQUENCE [LARGE SCALE GENOMIC DNA]</scope>
    <source>
        <strain evidence="2 3">JR949</strain>
    </source>
</reference>
<feature type="chain" id="PRO_5043025339" evidence="1">
    <location>
        <begin position="34"/>
        <end position="478"/>
    </location>
</feature>
<gene>
    <name evidence="2" type="ORF">HMI46_08190</name>
</gene>
<accession>A0AAP6ZXI0</accession>
<feature type="signal peptide" evidence="1">
    <location>
        <begin position="1"/>
        <end position="33"/>
    </location>
</feature>
<keyword evidence="1" id="KW-0732">Signal</keyword>
<organism evidence="2 3">
    <name type="scientific">Paenibacillus alvei</name>
    <name type="common">Bacillus alvei</name>
    <dbReference type="NCBI Taxonomy" id="44250"/>
    <lineage>
        <taxon>Bacteria</taxon>
        <taxon>Bacillati</taxon>
        <taxon>Bacillota</taxon>
        <taxon>Bacilli</taxon>
        <taxon>Bacillales</taxon>
        <taxon>Paenibacillaceae</taxon>
        <taxon>Paenibacillus</taxon>
    </lineage>
</organism>
<proteinExistence type="predicted"/>
<evidence type="ECO:0000256" key="1">
    <source>
        <dbReference type="SAM" id="SignalP"/>
    </source>
</evidence>
<dbReference type="PANTHER" id="PTHR31299">
    <property type="entry name" value="ESTERASE, PUTATIVE (AFU_ORTHOLOGUE AFUA_1G05850)-RELATED"/>
    <property type="match status" value="1"/>
</dbReference>
<dbReference type="AlphaFoldDB" id="A0AAP6ZXI0"/>
<dbReference type="InterPro" id="IPR052036">
    <property type="entry name" value="Hydrolase/PRTase-associated"/>
</dbReference>
<evidence type="ECO:0000313" key="2">
    <source>
        <dbReference type="EMBL" id="NOJ70529.1"/>
    </source>
</evidence>
<sequence>MRTFTTNWKRKSIHVLFASVIALGTMLSWQPVAYGQSAPAASMDAQNKTIFGSTSNQFTEEWHQWIKNNAYALESIQPEQTKDGLIASDRFKDLDMLKPLLSDKRIVYLGESSHGAGEFNSVKARLIQFLHQELGFNVVAFESPLGNAATAFGNAKTSTADQLMKKSVFPQWWAKETSPLFQYIQESQSTDEPIQLAGFDMQSLGPFLNGEVLKDQDLAKRFAEAEKKLFQWGNTEDLAAYSAVKPDLQKLYKDVKAKIAANENQLKKMYPDNPHIIAMVNRTLDDRLRVVDEYIELSIKANVAAQAGDYAVMTKMMEWRDKAMADNLLWLATEIYPMEKIIVWGHNAHISKAESKMVQSFMPVAGRFMGEIMQESVFGPYSYTIGLYAGSGTTFDNLGEPLAIQPLPASSIESIMKAANRPYSFVDLRYAMKGSGTSWMDEPRTALYFGLLPEVFVPREQYDGILYIDKVQPPTATN</sequence>
<evidence type="ECO:0000313" key="3">
    <source>
        <dbReference type="Proteomes" id="UP000552038"/>
    </source>
</evidence>
<name>A0AAP6ZXI0_PAEAL</name>
<dbReference type="EMBL" id="JABFOR010000007">
    <property type="protein sequence ID" value="NOJ70529.1"/>
    <property type="molecule type" value="Genomic_DNA"/>
</dbReference>
<dbReference type="Pfam" id="PF05139">
    <property type="entry name" value="Erythro_esteras"/>
    <property type="match status" value="1"/>
</dbReference>
<dbReference type="Proteomes" id="UP000552038">
    <property type="component" value="Unassembled WGS sequence"/>
</dbReference>
<comment type="caution">
    <text evidence="2">The sequence shown here is derived from an EMBL/GenBank/DDBJ whole genome shotgun (WGS) entry which is preliminary data.</text>
</comment>
<dbReference type="PANTHER" id="PTHR31299:SF0">
    <property type="entry name" value="ESTERASE, PUTATIVE (AFU_ORTHOLOGUE AFUA_1G05850)-RELATED"/>
    <property type="match status" value="1"/>
</dbReference>
<dbReference type="GO" id="GO:0046677">
    <property type="term" value="P:response to antibiotic"/>
    <property type="evidence" value="ECO:0007669"/>
    <property type="project" value="InterPro"/>
</dbReference>
<dbReference type="RefSeq" id="WP_171416041.1">
    <property type="nucleotide sequence ID" value="NZ_JABFOR010000007.1"/>
</dbReference>
<dbReference type="InterPro" id="IPR007815">
    <property type="entry name" value="Emycin_Estase"/>
</dbReference>
<dbReference type="CDD" id="cd14728">
    <property type="entry name" value="Ere-like"/>
    <property type="match status" value="1"/>
</dbReference>
<dbReference type="SUPFAM" id="SSF159501">
    <property type="entry name" value="EreA/ChaN-like"/>
    <property type="match status" value="1"/>
</dbReference>